<dbReference type="CDD" id="cd23763">
    <property type="entry name" value="ASKHA_ATPase_ROK"/>
    <property type="match status" value="1"/>
</dbReference>
<dbReference type="SUPFAM" id="SSF53067">
    <property type="entry name" value="Actin-like ATPase domain"/>
    <property type="match status" value="1"/>
</dbReference>
<sequence length="369" mass="39701">MYEHDERVVMTLDAGGTNFVFSAIRGCVSVVEPVCLPSVPDDLDGCLSVLVEGFRKVKGSLMEEPVAISFAFPGPADYEHGVIGDLPNFPAFCGGVALGPFLEEKFGIPVFINNDGNLFAYGEALSGALPQLNHELEAAGNPKRYRNLLGITLGTGFGAGVVIDNCLLTGDNGCGGDVWLMRNKKYPDMLAEESVSIRAVRRVYRELTGEDTDVLAPKDIFDIAEGIRAGNREAAIKCFEELGEMAGAAIVCALNIVDGIVVIGGGVSGAFKYILPAMIREMKRSISTFAGLNFDCLQSKVYNLMDEKEHSLFLENKSGYVKMPFTEKLVTYDCSKKIGIMVSDLGANKAIALGAYAYALSQLNKNVAF</sequence>
<dbReference type="RefSeq" id="WP_151875947.1">
    <property type="nucleotide sequence ID" value="NZ_WCTY01000036.1"/>
</dbReference>
<dbReference type="AlphaFoldDB" id="A0A7J5GU55"/>
<dbReference type="Gene3D" id="3.30.420.40">
    <property type="match status" value="2"/>
</dbReference>
<protein>
    <submittedName>
        <fullName evidence="2">ROK family protein</fullName>
    </submittedName>
</protein>
<dbReference type="InterPro" id="IPR043129">
    <property type="entry name" value="ATPase_NBD"/>
</dbReference>
<comment type="similarity">
    <text evidence="1">Belongs to the ROK (NagC/XylR) family.</text>
</comment>
<dbReference type="InterPro" id="IPR000600">
    <property type="entry name" value="ROK"/>
</dbReference>
<dbReference type="Pfam" id="PF00480">
    <property type="entry name" value="ROK"/>
    <property type="match status" value="1"/>
</dbReference>
<evidence type="ECO:0000313" key="2">
    <source>
        <dbReference type="EMBL" id="KAB4181018.1"/>
    </source>
</evidence>
<name>A0A7J5GU55_BACUN</name>
<comment type="caution">
    <text evidence="2">The sequence shown here is derived from an EMBL/GenBank/DDBJ whole genome shotgun (WGS) entry which is preliminary data.</text>
</comment>
<dbReference type="PANTHER" id="PTHR18964">
    <property type="entry name" value="ROK (REPRESSOR, ORF, KINASE) FAMILY"/>
    <property type="match status" value="1"/>
</dbReference>
<evidence type="ECO:0000256" key="1">
    <source>
        <dbReference type="ARBA" id="ARBA00006479"/>
    </source>
</evidence>
<dbReference type="PANTHER" id="PTHR18964:SF149">
    <property type="entry name" value="BIFUNCTIONAL UDP-N-ACETYLGLUCOSAMINE 2-EPIMERASE_N-ACETYLMANNOSAMINE KINASE"/>
    <property type="match status" value="1"/>
</dbReference>
<proteinExistence type="inferred from homology"/>
<dbReference type="Proteomes" id="UP000487221">
    <property type="component" value="Unassembled WGS sequence"/>
</dbReference>
<dbReference type="EMBL" id="WCTY01000036">
    <property type="protein sequence ID" value="KAB4181018.1"/>
    <property type="molecule type" value="Genomic_DNA"/>
</dbReference>
<reference evidence="2 3" key="1">
    <citation type="journal article" date="2019" name="Nat. Med.">
        <title>A library of human gut bacterial isolates paired with longitudinal multiomics data enables mechanistic microbiome research.</title>
        <authorList>
            <person name="Poyet M."/>
            <person name="Groussin M."/>
            <person name="Gibbons S.M."/>
            <person name="Avila-Pacheco J."/>
            <person name="Jiang X."/>
            <person name="Kearney S.M."/>
            <person name="Perrotta A.R."/>
            <person name="Berdy B."/>
            <person name="Zhao S."/>
            <person name="Lieberman T.D."/>
            <person name="Swanson P.K."/>
            <person name="Smith M."/>
            <person name="Roesemann S."/>
            <person name="Alexander J.E."/>
            <person name="Rich S.A."/>
            <person name="Livny J."/>
            <person name="Vlamakis H."/>
            <person name="Clish C."/>
            <person name="Bullock K."/>
            <person name="Deik A."/>
            <person name="Scott J."/>
            <person name="Pierce K.A."/>
            <person name="Xavier R.J."/>
            <person name="Alm E.J."/>
        </authorList>
    </citation>
    <scope>NUCLEOTIDE SEQUENCE [LARGE SCALE GENOMIC DNA]</scope>
    <source>
        <strain evidence="2 3">BIOML-A19</strain>
    </source>
</reference>
<accession>A0A7J5GU55</accession>
<gene>
    <name evidence="2" type="ORF">GAQ44_17520</name>
</gene>
<organism evidence="2 3">
    <name type="scientific">Bacteroides uniformis</name>
    <dbReference type="NCBI Taxonomy" id="820"/>
    <lineage>
        <taxon>Bacteria</taxon>
        <taxon>Pseudomonadati</taxon>
        <taxon>Bacteroidota</taxon>
        <taxon>Bacteroidia</taxon>
        <taxon>Bacteroidales</taxon>
        <taxon>Bacteroidaceae</taxon>
        <taxon>Bacteroides</taxon>
    </lineage>
</organism>
<evidence type="ECO:0000313" key="3">
    <source>
        <dbReference type="Proteomes" id="UP000487221"/>
    </source>
</evidence>